<dbReference type="Proteomes" id="UP000180098">
    <property type="component" value="Unassembled WGS sequence"/>
</dbReference>
<dbReference type="EMBL" id="MLQQ01000001">
    <property type="protein sequence ID" value="OIJ15573.1"/>
    <property type="molecule type" value="Genomic_DNA"/>
</dbReference>
<accession>A0A1S2LTV0</accession>
<name>A0A1S2LTV0_9BACI</name>
<dbReference type="AlphaFoldDB" id="A0A1S2LTV0"/>
<feature type="transmembrane region" description="Helical" evidence="1">
    <location>
        <begin position="87"/>
        <end position="104"/>
    </location>
</feature>
<proteinExistence type="predicted"/>
<organism evidence="2 3">
    <name type="scientific">Anaerobacillus arseniciselenatis</name>
    <dbReference type="NCBI Taxonomy" id="85682"/>
    <lineage>
        <taxon>Bacteria</taxon>
        <taxon>Bacillati</taxon>
        <taxon>Bacillota</taxon>
        <taxon>Bacilli</taxon>
        <taxon>Bacillales</taxon>
        <taxon>Bacillaceae</taxon>
        <taxon>Anaerobacillus</taxon>
    </lineage>
</organism>
<comment type="caution">
    <text evidence="2">The sequence shown here is derived from an EMBL/GenBank/DDBJ whole genome shotgun (WGS) entry which is preliminary data.</text>
</comment>
<evidence type="ECO:0000313" key="2">
    <source>
        <dbReference type="EMBL" id="OIJ15573.1"/>
    </source>
</evidence>
<dbReference type="RefSeq" id="WP_071311498.1">
    <property type="nucleotide sequence ID" value="NZ_MLQQ01000001.1"/>
</dbReference>
<evidence type="ECO:0000256" key="1">
    <source>
        <dbReference type="SAM" id="Phobius"/>
    </source>
</evidence>
<keyword evidence="1" id="KW-0812">Transmembrane</keyword>
<sequence length="150" mass="17027">MAETLRSKVVNFLKLVAFIIAAFVIAYLLVKTAHFLPNGYLVENVTEQDATVLALNWFGEVEETINVSPPKDEVWIAVELIYSIERLAGVYMLLFFAIFTSIYVSMTKLRTTEKPIGFIVSMIIGIVGLIIPLIMQLNRISDLLEMINRW</sequence>
<evidence type="ECO:0000313" key="3">
    <source>
        <dbReference type="Proteomes" id="UP000180098"/>
    </source>
</evidence>
<gene>
    <name evidence="2" type="ORF">BKP35_00835</name>
</gene>
<keyword evidence="3" id="KW-1185">Reference proteome</keyword>
<feature type="transmembrane region" description="Helical" evidence="1">
    <location>
        <begin position="116"/>
        <end position="135"/>
    </location>
</feature>
<protein>
    <submittedName>
        <fullName evidence="2">Uncharacterized protein</fullName>
    </submittedName>
</protein>
<keyword evidence="1" id="KW-0472">Membrane</keyword>
<feature type="transmembrane region" description="Helical" evidence="1">
    <location>
        <begin position="12"/>
        <end position="30"/>
    </location>
</feature>
<keyword evidence="1" id="KW-1133">Transmembrane helix</keyword>
<reference evidence="2 3" key="1">
    <citation type="submission" date="2016-10" db="EMBL/GenBank/DDBJ databases">
        <title>Draft genome sequences of four alkaliphilic bacteria belonging to the Anaerobacillus genus.</title>
        <authorList>
            <person name="Bassil N.M."/>
            <person name="Lloyd J.R."/>
        </authorList>
    </citation>
    <scope>NUCLEOTIDE SEQUENCE [LARGE SCALE GENOMIC DNA]</scope>
    <source>
        <strain evidence="2 3">DSM 15340</strain>
    </source>
</reference>